<evidence type="ECO:0000313" key="2">
    <source>
        <dbReference type="Proteomes" id="UP000001876"/>
    </source>
</evidence>
<dbReference type="GO" id="GO:0005794">
    <property type="term" value="C:Golgi apparatus"/>
    <property type="evidence" value="ECO:0007669"/>
    <property type="project" value="TreeGrafter"/>
</dbReference>
<dbReference type="EMBL" id="GG663742">
    <property type="protein sequence ID" value="EEH55573.1"/>
    <property type="molecule type" value="Genomic_DNA"/>
</dbReference>
<organism evidence="2">
    <name type="scientific">Micromonas pusilla (strain CCMP1545)</name>
    <name type="common">Picoplanktonic green alga</name>
    <dbReference type="NCBI Taxonomy" id="564608"/>
    <lineage>
        <taxon>Eukaryota</taxon>
        <taxon>Viridiplantae</taxon>
        <taxon>Chlorophyta</taxon>
        <taxon>Mamiellophyceae</taxon>
        <taxon>Mamiellales</taxon>
        <taxon>Mamiellaceae</taxon>
        <taxon>Micromonas</taxon>
    </lineage>
</organism>
<dbReference type="Proteomes" id="UP000001876">
    <property type="component" value="Unassembled WGS sequence"/>
</dbReference>
<dbReference type="PANTHER" id="PTHR46936">
    <property type="entry name" value="ARABINOSYLTRANSFERASE XEG113"/>
    <property type="match status" value="1"/>
</dbReference>
<proteinExistence type="predicted"/>
<dbReference type="GO" id="GO:0052325">
    <property type="term" value="P:cell wall pectin biosynthetic process"/>
    <property type="evidence" value="ECO:0007669"/>
    <property type="project" value="TreeGrafter"/>
</dbReference>
<gene>
    <name evidence="1" type="ORF">MICPUCDRAFT_60389</name>
</gene>
<name>C1MY38_MICPC</name>
<dbReference type="OMA" id="THREYSF"/>
<accession>C1MY38</accession>
<dbReference type="KEGG" id="mpp:MICPUCDRAFT_60389"/>
<dbReference type="InterPro" id="IPR053250">
    <property type="entry name" value="Glycosyltransferase_77"/>
</dbReference>
<dbReference type="GO" id="GO:0052636">
    <property type="term" value="F:arabinosyltransferase activity"/>
    <property type="evidence" value="ECO:0007669"/>
    <property type="project" value="TreeGrafter"/>
</dbReference>
<keyword evidence="2" id="KW-1185">Reference proteome</keyword>
<reference evidence="1 2" key="1">
    <citation type="journal article" date="2009" name="Science">
        <title>Green evolution and dynamic adaptations revealed by genomes of the marine picoeukaryotes Micromonas.</title>
        <authorList>
            <person name="Worden A.Z."/>
            <person name="Lee J.H."/>
            <person name="Mock T."/>
            <person name="Rouze P."/>
            <person name="Simmons M.P."/>
            <person name="Aerts A.L."/>
            <person name="Allen A.E."/>
            <person name="Cuvelier M.L."/>
            <person name="Derelle E."/>
            <person name="Everett M.V."/>
            <person name="Foulon E."/>
            <person name="Grimwood J."/>
            <person name="Gundlach H."/>
            <person name="Henrissat B."/>
            <person name="Napoli C."/>
            <person name="McDonald S.M."/>
            <person name="Parker M.S."/>
            <person name="Rombauts S."/>
            <person name="Salamov A."/>
            <person name="Von Dassow P."/>
            <person name="Badger J.H."/>
            <person name="Coutinho P.M."/>
            <person name="Demir E."/>
            <person name="Dubchak I."/>
            <person name="Gentemann C."/>
            <person name="Eikrem W."/>
            <person name="Gready J.E."/>
            <person name="John U."/>
            <person name="Lanier W."/>
            <person name="Lindquist E.A."/>
            <person name="Lucas S."/>
            <person name="Mayer K.F."/>
            <person name="Moreau H."/>
            <person name="Not F."/>
            <person name="Otillar R."/>
            <person name="Panaud O."/>
            <person name="Pangilinan J."/>
            <person name="Paulsen I."/>
            <person name="Piegu B."/>
            <person name="Poliakov A."/>
            <person name="Robbens S."/>
            <person name="Schmutz J."/>
            <person name="Toulza E."/>
            <person name="Wyss T."/>
            <person name="Zelensky A."/>
            <person name="Zhou K."/>
            <person name="Armbrust E.V."/>
            <person name="Bhattacharya D."/>
            <person name="Goodenough U.W."/>
            <person name="Van de Peer Y."/>
            <person name="Grigoriev I.V."/>
        </authorList>
    </citation>
    <scope>NUCLEOTIDE SEQUENCE [LARGE SCALE GENOMIC DNA]</scope>
    <source>
        <strain evidence="1 2">CCMP1545</strain>
    </source>
</reference>
<dbReference type="GeneID" id="9685938"/>
<evidence type="ECO:0000313" key="1">
    <source>
        <dbReference type="EMBL" id="EEH55573.1"/>
    </source>
</evidence>
<sequence>MTATAARGVVVGALPLSRFCGGHFFFVRGGDAKRTCLAVHTTYQFSQARGKRQRLREHGLWTLDDDAYYEGRDVPGCEGFVMASPEDAPPRALLASGLYFWVPRARVSFCSLRPSPLAFNPDTPRRLRLRLTPFDSITPKSITINTPSAGVENHLAAAAWYRLAMRNLIAIGVALRRTPIMPELTCACDRYWGNVLPGCYIQGSDARPPFPRCPLDHVMNLPNMEAAGVTHREYSFLNNSRVSDTMRDPSNHAFVELNLDADARNGSVPRVAGVTTRGAHHAMRRISLDAYPTDVEWVAAAGDAKEPVLVVSSAIASFCTFKKRTDAISFDARMAKALRAESHFCRPGDGGPGSRSCEIGFEIPAGVADDADCDALRRAWDEPSGSFRGRYARMSAHKDS</sequence>
<dbReference type="RefSeq" id="XP_003060804.1">
    <property type="nucleotide sequence ID" value="XM_003060758.1"/>
</dbReference>
<dbReference type="PANTHER" id="PTHR46936:SF1">
    <property type="entry name" value="ARABINOSYLTRANSFERASE XEG113"/>
    <property type="match status" value="1"/>
</dbReference>
<protein>
    <submittedName>
        <fullName evidence="1">Predicted protein</fullName>
    </submittedName>
</protein>
<dbReference type="OrthoDB" id="540503at2759"/>
<dbReference type="AlphaFoldDB" id="C1MY38"/>